<feature type="domain" description="CAAX prenyl protease 2/Lysostaphin resistance protein A-like" evidence="2">
    <location>
        <begin position="126"/>
        <end position="208"/>
    </location>
</feature>
<evidence type="ECO:0000256" key="1">
    <source>
        <dbReference type="SAM" id="Phobius"/>
    </source>
</evidence>
<dbReference type="RefSeq" id="WP_342025951.1">
    <property type="nucleotide sequence ID" value="NZ_CP151651.1"/>
</dbReference>
<organism evidence="3 4">
    <name type="scientific">Cytobacillus pseudoceanisediminis</name>
    <dbReference type="NCBI Taxonomy" id="3051614"/>
    <lineage>
        <taxon>Bacteria</taxon>
        <taxon>Bacillati</taxon>
        <taxon>Bacillota</taxon>
        <taxon>Bacilli</taxon>
        <taxon>Bacillales</taxon>
        <taxon>Bacillaceae</taxon>
        <taxon>Cytobacillus</taxon>
    </lineage>
</organism>
<dbReference type="Proteomes" id="UP001472074">
    <property type="component" value="Chromosome"/>
</dbReference>
<dbReference type="GO" id="GO:0016787">
    <property type="term" value="F:hydrolase activity"/>
    <property type="evidence" value="ECO:0007669"/>
    <property type="project" value="UniProtKB-KW"/>
</dbReference>
<dbReference type="Pfam" id="PF02517">
    <property type="entry name" value="Rce1-like"/>
    <property type="match status" value="1"/>
</dbReference>
<protein>
    <submittedName>
        <fullName evidence="3">CPBP family intramembrane glutamic endopeptidase</fullName>
        <ecNumber evidence="3">3.4.-.-</ecNumber>
    </submittedName>
</protein>
<dbReference type="PANTHER" id="PTHR43592">
    <property type="entry name" value="CAAX AMINO TERMINAL PROTEASE"/>
    <property type="match status" value="1"/>
</dbReference>
<feature type="transmembrane region" description="Helical" evidence="1">
    <location>
        <begin position="57"/>
        <end position="75"/>
    </location>
</feature>
<gene>
    <name evidence="3" type="ORF">AADC60_04050</name>
</gene>
<dbReference type="InterPro" id="IPR003675">
    <property type="entry name" value="Rce1/LyrA-like_dom"/>
</dbReference>
<feature type="transmembrane region" description="Helical" evidence="1">
    <location>
        <begin position="156"/>
        <end position="189"/>
    </location>
</feature>
<evidence type="ECO:0000259" key="2">
    <source>
        <dbReference type="Pfam" id="PF02517"/>
    </source>
</evidence>
<keyword evidence="1" id="KW-0472">Membrane</keyword>
<keyword evidence="3" id="KW-0378">Hydrolase</keyword>
<dbReference type="PANTHER" id="PTHR43592:SF15">
    <property type="entry name" value="CAAX AMINO TERMINAL PROTEASE FAMILY PROTEIN"/>
    <property type="match status" value="1"/>
</dbReference>
<reference evidence="3 4" key="1">
    <citation type="submission" date="2024-04" db="EMBL/GenBank/DDBJ databases">
        <title>Screening of coral probiotics and analysis of their probiotic properties.</title>
        <authorList>
            <person name="Wang S."/>
        </authorList>
    </citation>
    <scope>NUCLEOTIDE SEQUENCE [LARGE SCALE GENOMIC DNA]</scope>
    <source>
        <strain evidence="3 4">GXU-Z9</strain>
    </source>
</reference>
<feature type="transmembrane region" description="Helical" evidence="1">
    <location>
        <begin position="125"/>
        <end position="144"/>
    </location>
</feature>
<evidence type="ECO:0000313" key="4">
    <source>
        <dbReference type="Proteomes" id="UP001472074"/>
    </source>
</evidence>
<keyword evidence="1" id="KW-0812">Transmembrane</keyword>
<dbReference type="EC" id="3.4.-.-" evidence="3"/>
<accession>A0ABZ2ZKS6</accession>
<feature type="transmembrane region" description="Helical" evidence="1">
    <location>
        <begin position="95"/>
        <end position="113"/>
    </location>
</feature>
<name>A0ABZ2ZKS6_9BACI</name>
<sequence length="212" mass="24462">MKLQLIKPKTAKPSLNISGKIALFLLIVFIGYFLRGIKIPEQFIFITDTLPEGPFSFQLQNRVILMLFLITVFFIAGKKYKDLFSVSPLKKKGTYIWIIGVMSLVILLMHQPLSFHLLPLQFGEYIQFFMIICIIVPIEEELFYRGLLLLIPYRKLQYVMLIISSLLFALIHSAGFSTLLLGLALGVLALRFRNLWVPILAHSLWNVFSMFF</sequence>
<dbReference type="EMBL" id="CP151651">
    <property type="protein sequence ID" value="WZP08318.1"/>
    <property type="molecule type" value="Genomic_DNA"/>
</dbReference>
<keyword evidence="1" id="KW-1133">Transmembrane helix</keyword>
<evidence type="ECO:0000313" key="3">
    <source>
        <dbReference type="EMBL" id="WZP08318.1"/>
    </source>
</evidence>
<feature type="transmembrane region" description="Helical" evidence="1">
    <location>
        <begin position="21"/>
        <end position="37"/>
    </location>
</feature>
<proteinExistence type="predicted"/>
<keyword evidence="4" id="KW-1185">Reference proteome</keyword>